<accession>A0A7S2VGE3</accession>
<sequence length="245" mass="27889">MRLPTEVVALAIFFAKSCTLCFGFTSYSHINSMTKVAKKADMIRWSKEDNTNDEDSKGNDEQQQPINNLDIFGQPKDKERRKFEDEGDIRGPDRIKSCVPYMLPLIDGDSFGRFIYERIPPLASLDYVLLRPFVDAFHAVPFLSILLFMTFALGPQLLRDSLSREVRFNAQQAIFIDLLLIFPTLIGDAIEGETVSRQLLEPSTNFVWIMYMSLVIYSVTSCLRGKKPDEIPFISSFAEMSTGPF</sequence>
<evidence type="ECO:0000256" key="1">
    <source>
        <dbReference type="ARBA" id="ARBA00004508"/>
    </source>
</evidence>
<evidence type="ECO:0000256" key="6">
    <source>
        <dbReference type="SAM" id="MobiDB-lite"/>
    </source>
</evidence>
<proteinExistence type="inferred from homology"/>
<dbReference type="PANTHER" id="PTHR33510:SF5">
    <property type="entry name" value="PROTEIN TIC 20-II, CHLOROPLASTIC"/>
    <property type="match status" value="1"/>
</dbReference>
<evidence type="ECO:0000256" key="3">
    <source>
        <dbReference type="ARBA" id="ARBA00022692"/>
    </source>
</evidence>
<reference evidence="8" key="1">
    <citation type="submission" date="2021-01" db="EMBL/GenBank/DDBJ databases">
        <authorList>
            <person name="Corre E."/>
            <person name="Pelletier E."/>
            <person name="Niang G."/>
            <person name="Scheremetjew M."/>
            <person name="Finn R."/>
            <person name="Kale V."/>
            <person name="Holt S."/>
            <person name="Cochrane G."/>
            <person name="Meng A."/>
            <person name="Brown T."/>
            <person name="Cohen L."/>
        </authorList>
    </citation>
    <scope>NUCLEOTIDE SEQUENCE</scope>
    <source>
        <strain evidence="8">SM1012Den-03</strain>
    </source>
</reference>
<feature type="compositionally biased region" description="Basic and acidic residues" evidence="6">
    <location>
        <begin position="48"/>
        <end position="60"/>
    </location>
</feature>
<dbReference type="EMBL" id="HBGZ01031687">
    <property type="protein sequence ID" value="CAD9629949.1"/>
    <property type="molecule type" value="Transcribed_RNA"/>
</dbReference>
<gene>
    <name evidence="8" type="ORF">SMAR0320_LOCUS22618</name>
</gene>
<dbReference type="InterPro" id="IPR005691">
    <property type="entry name" value="Tic20"/>
</dbReference>
<feature type="transmembrane region" description="Helical" evidence="7">
    <location>
        <begin position="7"/>
        <end position="27"/>
    </location>
</feature>
<comment type="similarity">
    <text evidence="2">Belongs to the Tic20 family.</text>
</comment>
<dbReference type="GO" id="GO:0031969">
    <property type="term" value="C:chloroplast membrane"/>
    <property type="evidence" value="ECO:0007669"/>
    <property type="project" value="UniProtKB-SubCell"/>
</dbReference>
<evidence type="ECO:0000256" key="4">
    <source>
        <dbReference type="ARBA" id="ARBA00022989"/>
    </source>
</evidence>
<keyword evidence="3 7" id="KW-0812">Transmembrane</keyword>
<dbReference type="PANTHER" id="PTHR33510">
    <property type="entry name" value="PROTEIN TIC 20-II, CHLOROPLASTIC"/>
    <property type="match status" value="1"/>
</dbReference>
<dbReference type="AlphaFoldDB" id="A0A7S2VGE3"/>
<name>A0A7S2VGE3_9STRA</name>
<evidence type="ECO:0008006" key="9">
    <source>
        <dbReference type="Google" id="ProtNLM"/>
    </source>
</evidence>
<protein>
    <recommendedName>
        <fullName evidence="9">Protein TIC 20</fullName>
    </recommendedName>
</protein>
<evidence type="ECO:0000256" key="2">
    <source>
        <dbReference type="ARBA" id="ARBA00009596"/>
    </source>
</evidence>
<evidence type="ECO:0000256" key="5">
    <source>
        <dbReference type="ARBA" id="ARBA00023136"/>
    </source>
</evidence>
<comment type="subcellular location">
    <subcellularLocation>
        <location evidence="1">Plastid</location>
        <location evidence="1">Chloroplast membrane</location>
        <topology evidence="1">Multi-pass membrane protein</topology>
    </subcellularLocation>
</comment>
<evidence type="ECO:0000256" key="7">
    <source>
        <dbReference type="SAM" id="Phobius"/>
    </source>
</evidence>
<feature type="region of interest" description="Disordered" evidence="6">
    <location>
        <begin position="48"/>
        <end position="72"/>
    </location>
</feature>
<feature type="transmembrane region" description="Helical" evidence="7">
    <location>
        <begin position="136"/>
        <end position="154"/>
    </location>
</feature>
<dbReference type="Pfam" id="PF16166">
    <property type="entry name" value="TIC20"/>
    <property type="match status" value="1"/>
</dbReference>
<organism evidence="8">
    <name type="scientific">Skeletonema marinoi</name>
    <dbReference type="NCBI Taxonomy" id="267567"/>
    <lineage>
        <taxon>Eukaryota</taxon>
        <taxon>Sar</taxon>
        <taxon>Stramenopiles</taxon>
        <taxon>Ochrophyta</taxon>
        <taxon>Bacillariophyta</taxon>
        <taxon>Coscinodiscophyceae</taxon>
        <taxon>Thalassiosirophycidae</taxon>
        <taxon>Thalassiosirales</taxon>
        <taxon>Skeletonemataceae</taxon>
        <taxon>Skeletonema</taxon>
        <taxon>Skeletonema marinoi-dohrnii complex</taxon>
    </lineage>
</organism>
<keyword evidence="5 7" id="KW-0472">Membrane</keyword>
<evidence type="ECO:0000313" key="8">
    <source>
        <dbReference type="EMBL" id="CAD9629949.1"/>
    </source>
</evidence>
<keyword evidence="4 7" id="KW-1133">Transmembrane helix</keyword>